<feature type="non-terminal residue" evidence="1">
    <location>
        <position position="255"/>
    </location>
</feature>
<protein>
    <submittedName>
        <fullName evidence="1">2126_t:CDS:1</fullName>
    </submittedName>
</protein>
<proteinExistence type="predicted"/>
<dbReference type="AlphaFoldDB" id="A0A9N9CPJ9"/>
<evidence type="ECO:0000313" key="1">
    <source>
        <dbReference type="EMBL" id="CAG8609527.1"/>
    </source>
</evidence>
<evidence type="ECO:0000313" key="2">
    <source>
        <dbReference type="Proteomes" id="UP000789706"/>
    </source>
</evidence>
<dbReference type="Proteomes" id="UP000789706">
    <property type="component" value="Unassembled WGS sequence"/>
</dbReference>
<accession>A0A9N9CPJ9</accession>
<sequence length="255" mass="29984">MLQKRIPKTVGKVKDDSNNFFIISGTLDELVIFGTSDGNNSNKSYHFSSDELDYDTFVEIKKKINYTYDWFTRPGIKKSLLSYQYTDVSSLLLEYRDISLNYIFLFEQNVTIEISSIIEPESLNIIFDTIKNEFVPYHLSNDNIASEDFRKYKPLLRKWQKDLDDNQEDLILEMFESMQGLKEDFFVHEVFEPLTNILKVSVHRKCKFDLILQEQKVDFSVYLPIKGNEMKDIIDKCIDDGVKSNDLIIYNLLIE</sequence>
<dbReference type="OrthoDB" id="2429120at2759"/>
<keyword evidence="2" id="KW-1185">Reference proteome</keyword>
<gene>
    <name evidence="1" type="ORF">DEBURN_LOCUS9910</name>
</gene>
<organism evidence="1 2">
    <name type="scientific">Diversispora eburnea</name>
    <dbReference type="NCBI Taxonomy" id="1213867"/>
    <lineage>
        <taxon>Eukaryota</taxon>
        <taxon>Fungi</taxon>
        <taxon>Fungi incertae sedis</taxon>
        <taxon>Mucoromycota</taxon>
        <taxon>Glomeromycotina</taxon>
        <taxon>Glomeromycetes</taxon>
        <taxon>Diversisporales</taxon>
        <taxon>Diversisporaceae</taxon>
        <taxon>Diversispora</taxon>
    </lineage>
</organism>
<name>A0A9N9CPJ9_9GLOM</name>
<comment type="caution">
    <text evidence="1">The sequence shown here is derived from an EMBL/GenBank/DDBJ whole genome shotgun (WGS) entry which is preliminary data.</text>
</comment>
<dbReference type="EMBL" id="CAJVPK010002268">
    <property type="protein sequence ID" value="CAG8609527.1"/>
    <property type="molecule type" value="Genomic_DNA"/>
</dbReference>
<reference evidence="1" key="1">
    <citation type="submission" date="2021-06" db="EMBL/GenBank/DDBJ databases">
        <authorList>
            <person name="Kallberg Y."/>
            <person name="Tangrot J."/>
            <person name="Rosling A."/>
        </authorList>
    </citation>
    <scope>NUCLEOTIDE SEQUENCE</scope>
    <source>
        <strain evidence="1">AZ414A</strain>
    </source>
</reference>